<feature type="signal peptide" evidence="5">
    <location>
        <begin position="1"/>
        <end position="21"/>
    </location>
</feature>
<evidence type="ECO:0000313" key="7">
    <source>
        <dbReference type="EMBL" id="EMS71835.1"/>
    </source>
</evidence>
<dbReference type="GO" id="GO:0042597">
    <property type="term" value="C:periplasmic space"/>
    <property type="evidence" value="ECO:0007669"/>
    <property type="project" value="UniProtKB-SubCell"/>
</dbReference>
<comment type="subcellular location">
    <subcellularLocation>
        <location evidence="1">Periplasm</location>
    </subcellularLocation>
</comment>
<evidence type="ECO:0000256" key="3">
    <source>
        <dbReference type="ARBA" id="ARBA00022729"/>
    </source>
</evidence>
<dbReference type="PROSITE" id="PS51257">
    <property type="entry name" value="PROKAR_LIPOPROTEIN"/>
    <property type="match status" value="1"/>
</dbReference>
<dbReference type="PATRIC" id="fig|1195236.3.peg.2608"/>
<keyword evidence="3 5" id="KW-0732">Signal</keyword>
<dbReference type="SUPFAM" id="SSF53850">
    <property type="entry name" value="Periplasmic binding protein-like II"/>
    <property type="match status" value="1"/>
</dbReference>
<dbReference type="PANTHER" id="PTHR30024">
    <property type="entry name" value="ALIPHATIC SULFONATES-BINDING PROTEIN-RELATED"/>
    <property type="match status" value="1"/>
</dbReference>
<dbReference type="Proteomes" id="UP000014155">
    <property type="component" value="Unassembled WGS sequence"/>
</dbReference>
<feature type="chain" id="PRO_5038409982" evidence="5">
    <location>
        <begin position="22"/>
        <end position="371"/>
    </location>
</feature>
<dbReference type="Pfam" id="PF09084">
    <property type="entry name" value="NMT1"/>
    <property type="match status" value="1"/>
</dbReference>
<comment type="caution">
    <text evidence="7">The sequence shown here is derived from an EMBL/GenBank/DDBJ whole genome shotgun (WGS) entry which is preliminary data.</text>
</comment>
<dbReference type="RefSeq" id="WP_004625816.1">
    <property type="nucleotide sequence ID" value="NZ_AORV01000033.1"/>
</dbReference>
<evidence type="ECO:0000256" key="4">
    <source>
        <dbReference type="SAM" id="MobiDB-lite"/>
    </source>
</evidence>
<dbReference type="STRING" id="1195236.CTER_2300"/>
<dbReference type="eggNOG" id="COG0715">
    <property type="taxonomic scope" value="Bacteria"/>
</dbReference>
<evidence type="ECO:0000313" key="8">
    <source>
        <dbReference type="Proteomes" id="UP000014155"/>
    </source>
</evidence>
<evidence type="ECO:0000256" key="5">
    <source>
        <dbReference type="SAM" id="SignalP"/>
    </source>
</evidence>
<accession>S0FIM4</accession>
<proteinExistence type="inferred from homology"/>
<keyword evidence="8" id="KW-1185">Reference proteome</keyword>
<dbReference type="PANTHER" id="PTHR30024:SF47">
    <property type="entry name" value="TAURINE-BINDING PERIPLASMIC PROTEIN"/>
    <property type="match status" value="1"/>
</dbReference>
<comment type="similarity">
    <text evidence="2">Belongs to the bacterial solute-binding protein SsuA/TauA family.</text>
</comment>
<evidence type="ECO:0000259" key="6">
    <source>
        <dbReference type="SMART" id="SM00062"/>
    </source>
</evidence>
<reference evidence="7 8" key="1">
    <citation type="journal article" date="2013" name="Genome Announc.">
        <title>Draft Genome Sequence of the Cellulolytic, Mesophilic, Anaerobic Bacterium Clostridium termitidis Strain CT1112 (DSM 5398).</title>
        <authorList>
            <person name="Lal S."/>
            <person name="Ramachandran U."/>
            <person name="Zhang X."/>
            <person name="Munir R."/>
            <person name="Sparling R."/>
            <person name="Levin D.B."/>
        </authorList>
    </citation>
    <scope>NUCLEOTIDE SEQUENCE [LARGE SCALE GENOMIC DNA]</scope>
    <source>
        <strain evidence="7 8">CT1112</strain>
    </source>
</reference>
<feature type="region of interest" description="Disordered" evidence="4">
    <location>
        <begin position="29"/>
        <end position="65"/>
    </location>
</feature>
<dbReference type="Gene3D" id="3.40.190.10">
    <property type="entry name" value="Periplasmic binding protein-like II"/>
    <property type="match status" value="2"/>
</dbReference>
<dbReference type="AlphaFoldDB" id="S0FIM4"/>
<dbReference type="InterPro" id="IPR001638">
    <property type="entry name" value="Solute-binding_3/MltF_N"/>
</dbReference>
<name>S0FIM4_RUMCE</name>
<feature type="domain" description="Solute-binding protein family 3/N-terminal" evidence="6">
    <location>
        <begin position="67"/>
        <end position="294"/>
    </location>
</feature>
<dbReference type="InterPro" id="IPR015168">
    <property type="entry name" value="SsuA/THI5"/>
</dbReference>
<gene>
    <name evidence="7" type="ORF">CTER_2300</name>
</gene>
<evidence type="ECO:0000256" key="2">
    <source>
        <dbReference type="ARBA" id="ARBA00010742"/>
    </source>
</evidence>
<organism evidence="7 8">
    <name type="scientific">Ruminiclostridium cellobioparum subsp. termitidis CT1112</name>
    <dbReference type="NCBI Taxonomy" id="1195236"/>
    <lineage>
        <taxon>Bacteria</taxon>
        <taxon>Bacillati</taxon>
        <taxon>Bacillota</taxon>
        <taxon>Clostridia</taxon>
        <taxon>Eubacteriales</taxon>
        <taxon>Oscillospiraceae</taxon>
        <taxon>Ruminiclostridium</taxon>
    </lineage>
</organism>
<dbReference type="EMBL" id="AORV01000033">
    <property type="protein sequence ID" value="EMS71835.1"/>
    <property type="molecule type" value="Genomic_DNA"/>
</dbReference>
<protein>
    <submittedName>
        <fullName evidence="7">ABC-type nitrate/sulfonate/bicarbonate transport system, periplasmic component</fullName>
    </submittedName>
</protein>
<evidence type="ECO:0000256" key="1">
    <source>
        <dbReference type="ARBA" id="ARBA00004418"/>
    </source>
</evidence>
<dbReference type="SMART" id="SM00062">
    <property type="entry name" value="PBPb"/>
    <property type="match status" value="1"/>
</dbReference>
<feature type="compositionally biased region" description="Low complexity" evidence="4">
    <location>
        <begin position="38"/>
        <end position="56"/>
    </location>
</feature>
<sequence length="371" mass="39844">MKKLTLRLLSLIIIVAFIAGGCGVNSQSGSALNSDAGQSPAAQSTSQQNTSPQNTPADSGSKTEKKTVTLAVAQESNELSGIWGVADKQKYIEEELDKVGYQLKILGFAAAGPAVNEAFVSGKIDLAYYGNLPPVVLKSKGIDVSIVSIVDSQYNFSVIVPAGSAVKTPKDLEGKRVIVGKGTIIDEYWGNLVKAYGIDAGKVKVINDVANANSTFISGNADALISADFAAHLINKQFPIKVIETTSASHPEFASQLVVAASGKFSKEHPEVVTALLKAYIRGYDYSLQHRDEALKAFATNSIPLDVVEKVYSNRDKTFVNLDGGIEQADKERLKKLNDFLLEYKYIEKSADVNSLVDTGFFEKALKELGK</sequence>